<accession>A0A6M3MFM8</accession>
<evidence type="ECO:0000313" key="1">
    <source>
        <dbReference type="EMBL" id="QJB00313.1"/>
    </source>
</evidence>
<name>A0A6M3MFM8_9ZZZZ</name>
<reference evidence="2" key="1">
    <citation type="submission" date="2020-03" db="EMBL/GenBank/DDBJ databases">
        <title>The deep terrestrial virosphere.</title>
        <authorList>
            <person name="Holmfeldt K."/>
            <person name="Nilsson E."/>
            <person name="Simone D."/>
            <person name="Lopez-Fernandez M."/>
            <person name="Wu X."/>
            <person name="de Brujin I."/>
            <person name="Lundin D."/>
            <person name="Andersson A."/>
            <person name="Bertilsson S."/>
            <person name="Dopson M."/>
        </authorList>
    </citation>
    <scope>NUCLEOTIDE SEQUENCE</scope>
    <source>
        <strain evidence="1">MM171A00607</strain>
        <strain evidence="2">MM171B00441</strain>
    </source>
</reference>
<proteinExistence type="predicted"/>
<sequence length="98" mass="11152">MLILWGSGDRRVYAVLDRPTIEEKIQAVEVLARVEQQLGRDLSRNVFFDRTILWIWWETSQEDRAQVLDVARRVLEGYGFSTEVVGDVDEPATVGASG</sequence>
<evidence type="ECO:0000313" key="2">
    <source>
        <dbReference type="EMBL" id="QJB04129.1"/>
    </source>
</evidence>
<dbReference type="EMBL" id="MT143873">
    <property type="protein sequence ID" value="QJB04129.1"/>
    <property type="molecule type" value="Genomic_DNA"/>
</dbReference>
<organism evidence="2">
    <name type="scientific">viral metagenome</name>
    <dbReference type="NCBI Taxonomy" id="1070528"/>
    <lineage>
        <taxon>unclassified sequences</taxon>
        <taxon>metagenomes</taxon>
        <taxon>organismal metagenomes</taxon>
    </lineage>
</organism>
<protein>
    <submittedName>
        <fullName evidence="2">Uncharacterized protein</fullName>
    </submittedName>
</protein>
<gene>
    <name evidence="1" type="ORF">MM171A00607_0006</name>
    <name evidence="2" type="ORF">MM171B00441_0006</name>
</gene>
<dbReference type="EMBL" id="MT143689">
    <property type="protein sequence ID" value="QJB00313.1"/>
    <property type="molecule type" value="Genomic_DNA"/>
</dbReference>
<dbReference type="AlphaFoldDB" id="A0A6M3MFM8"/>